<evidence type="ECO:0000313" key="2">
    <source>
        <dbReference type="Proteomes" id="UP001184376"/>
    </source>
</evidence>
<gene>
    <name evidence="1" type="ORF">J2795_003006</name>
</gene>
<dbReference type="EMBL" id="JAVDRG010000005">
    <property type="protein sequence ID" value="MDR6442281.1"/>
    <property type="molecule type" value="Genomic_DNA"/>
</dbReference>
<reference evidence="1" key="1">
    <citation type="submission" date="2023-07" db="EMBL/GenBank/DDBJ databases">
        <title>Sorghum-associated microbial communities from plants grown in Nebraska, USA.</title>
        <authorList>
            <person name="Schachtman D."/>
        </authorList>
    </citation>
    <scope>NUCLEOTIDE SEQUENCE</scope>
    <source>
        <strain evidence="1">DS1280</strain>
    </source>
</reference>
<dbReference type="Proteomes" id="UP001184376">
    <property type="component" value="Unassembled WGS sequence"/>
</dbReference>
<organism evidence="1 2">
    <name type="scientific">Chryseobacterium bernardetii</name>
    <dbReference type="NCBI Taxonomy" id="1241978"/>
    <lineage>
        <taxon>Bacteria</taxon>
        <taxon>Pseudomonadati</taxon>
        <taxon>Bacteroidota</taxon>
        <taxon>Flavobacteriia</taxon>
        <taxon>Flavobacteriales</taxon>
        <taxon>Weeksellaceae</taxon>
        <taxon>Chryseobacterium group</taxon>
        <taxon>Chryseobacterium</taxon>
    </lineage>
</organism>
<name>A0ACC6IXA1_9FLAO</name>
<accession>A0ACC6IXA1</accession>
<protein>
    <submittedName>
        <fullName evidence="1">Uncharacterized protein</fullName>
    </submittedName>
</protein>
<comment type="caution">
    <text evidence="1">The sequence shown here is derived from an EMBL/GenBank/DDBJ whole genome shotgun (WGS) entry which is preliminary data.</text>
</comment>
<keyword evidence="2" id="KW-1185">Reference proteome</keyword>
<proteinExistence type="predicted"/>
<sequence length="547" mass="65850">MSKDRLINVAKDKITGKILYADELFENGSKVDSFAVRKDYNENKLEPSCLECEQDLAVAHSKYDRNYFRHLPYHSYCILSDNSLSPKDQKEYIEIAKQRESYRHKYLKNRIGALLAEEQNVSNINIDSKYIYKGSERRKPDVYCEYNDLKIVFEIQLSKLPLWYILRRHQFYKDHNIVLIWILDNFDVKDQGSFERDIKYLTRYQNFFKLDETSTGFKLICEFKELFIDKYIVKSKWTQESIRLSQLRVDQTDMQPFYYDYPSIERIRKYELIEHLKQKEEDDFNAEVERKRKEREKKIKNIIKRINDEKLKPNPHYKFIDNDINEMSYLEIQELNAQMDLKNPSRITPPIITWIKRSNEENYSFLMFILQCTKISFDINTISPDGTTPFLAIYINKDIRQKRYFCQLLFGRNYKLQKQDCDFITTSNGRDFVNYQIWNKLKNRNLVSIASERDSFLLILESAKSKEIKGSKLANWTAFANNAIQYYAHYWEYIELAFKKFDIWDLIISHDTKSSFQQKLQNLYSNFPHQSYDIDECVRDLYPDIFN</sequence>
<evidence type="ECO:0000313" key="1">
    <source>
        <dbReference type="EMBL" id="MDR6442281.1"/>
    </source>
</evidence>